<dbReference type="RefSeq" id="WP_100919328.1">
    <property type="nucleotide sequence ID" value="NZ_CP020370.1"/>
</dbReference>
<protein>
    <recommendedName>
        <fullName evidence="4">Organic solvent tolerance-like N-terminal domain-containing protein</fullName>
    </recommendedName>
</protein>
<evidence type="ECO:0000313" key="2">
    <source>
        <dbReference type="EMBL" id="AUB81561.1"/>
    </source>
</evidence>
<dbReference type="SUPFAM" id="SSF51126">
    <property type="entry name" value="Pectin lyase-like"/>
    <property type="match status" value="1"/>
</dbReference>
<accession>A0A2K8U949</accession>
<organism evidence="2 3">
    <name type="scientific">Candidatus Thiodictyon syntrophicum</name>
    <dbReference type="NCBI Taxonomy" id="1166950"/>
    <lineage>
        <taxon>Bacteria</taxon>
        <taxon>Pseudomonadati</taxon>
        <taxon>Pseudomonadota</taxon>
        <taxon>Gammaproteobacteria</taxon>
        <taxon>Chromatiales</taxon>
        <taxon>Chromatiaceae</taxon>
        <taxon>Thiodictyon</taxon>
    </lineage>
</organism>
<dbReference type="EMBL" id="CP020370">
    <property type="protein sequence ID" value="AUB81561.1"/>
    <property type="molecule type" value="Genomic_DNA"/>
</dbReference>
<feature type="signal peptide" evidence="1">
    <location>
        <begin position="1"/>
        <end position="22"/>
    </location>
</feature>
<evidence type="ECO:0000256" key="1">
    <source>
        <dbReference type="SAM" id="SignalP"/>
    </source>
</evidence>
<evidence type="ECO:0000313" key="3">
    <source>
        <dbReference type="Proteomes" id="UP000232638"/>
    </source>
</evidence>
<proteinExistence type="predicted"/>
<feature type="chain" id="PRO_5014953344" description="Organic solvent tolerance-like N-terminal domain-containing protein" evidence="1">
    <location>
        <begin position="23"/>
        <end position="320"/>
    </location>
</feature>
<dbReference type="OrthoDB" id="8453926at2"/>
<name>A0A2K8U949_9GAMM</name>
<reference evidence="2 3" key="1">
    <citation type="submission" date="2017-03" db="EMBL/GenBank/DDBJ databases">
        <title>Complete genome sequence of Candidatus 'Thiodictyon syntrophicum' sp. nov. strain Cad16T, a photolithoautotroph purple sulfur bacterium isolated from an alpine meromictic lake.</title>
        <authorList>
            <person name="Luedin S.M."/>
            <person name="Pothier J.F."/>
            <person name="Danza F."/>
            <person name="Storelli N."/>
            <person name="Wittwer M."/>
            <person name="Tonolla M."/>
        </authorList>
    </citation>
    <scope>NUCLEOTIDE SEQUENCE [LARGE SCALE GENOMIC DNA]</scope>
    <source>
        <strain evidence="2 3">Cad16T</strain>
    </source>
</reference>
<evidence type="ECO:0008006" key="4">
    <source>
        <dbReference type="Google" id="ProtNLM"/>
    </source>
</evidence>
<gene>
    <name evidence="2" type="ORF">THSYN_11745</name>
</gene>
<keyword evidence="1" id="KW-0732">Signal</keyword>
<keyword evidence="3" id="KW-1185">Reference proteome</keyword>
<sequence length="320" mass="34199">MSQVSLLPLVVLGLSFTNHVAAAPKSIVEITGHIARDTLWSADHIYVVTGEIHVRAGVQLVISDHSTILIKNGDYPTPAGNVTGKSALIFDSGSQLTARTVYLKAGGADNNIAAYADNAGVSFLGSASIAEKDKLAVTFTTRPSRFSADALYASYLGHADSLRPAESAATKDDDAGDDIDAINIIAVTGSEWEIGELHSQYSGDDGVDIENSDLTLRDLTVTTPNEDGVNITSSRVSITGSLVIAMTSTGADDRDIFDMEWDDGRPFLRLMRNCKVDITGVFGDEMTMISDDLPQPRGEDAYSFDGRLRSGQTYIYAHGD</sequence>
<dbReference type="Proteomes" id="UP000232638">
    <property type="component" value="Chromosome"/>
</dbReference>
<dbReference type="AlphaFoldDB" id="A0A2K8U949"/>
<dbReference type="InterPro" id="IPR011050">
    <property type="entry name" value="Pectin_lyase_fold/virulence"/>
</dbReference>
<dbReference type="KEGG" id="tsy:THSYN_11745"/>